<name>A0A2I0SQA0_9ACTN</name>
<sequence length="70" mass="7947">MSRAESVTGACGERGIQYLGVDEAAAYLNVGRRWMYRESQRHGVARYYFGGKLRFSIAELDAWAKQQKVS</sequence>
<comment type="caution">
    <text evidence="2">The sequence shown here is derived from an EMBL/GenBank/DDBJ whole genome shotgun (WGS) entry which is preliminary data.</text>
</comment>
<dbReference type="GO" id="GO:0003677">
    <property type="term" value="F:DNA binding"/>
    <property type="evidence" value="ECO:0007669"/>
    <property type="project" value="InterPro"/>
</dbReference>
<dbReference type="OrthoDB" id="194758at2"/>
<gene>
    <name evidence="2" type="ORF">CW362_15180</name>
</gene>
<dbReference type="InterPro" id="IPR010093">
    <property type="entry name" value="SinI_DNA-bd"/>
</dbReference>
<organism evidence="2 3">
    <name type="scientific">Streptomyces populi</name>
    <dbReference type="NCBI Taxonomy" id="2058924"/>
    <lineage>
        <taxon>Bacteria</taxon>
        <taxon>Bacillati</taxon>
        <taxon>Actinomycetota</taxon>
        <taxon>Actinomycetes</taxon>
        <taxon>Kitasatosporales</taxon>
        <taxon>Streptomycetaceae</taxon>
        <taxon>Streptomyces</taxon>
    </lineage>
</organism>
<keyword evidence="3" id="KW-1185">Reference proteome</keyword>
<evidence type="ECO:0000259" key="1">
    <source>
        <dbReference type="Pfam" id="PF12728"/>
    </source>
</evidence>
<dbReference type="AlphaFoldDB" id="A0A2I0SQA0"/>
<dbReference type="NCBIfam" id="TIGR01764">
    <property type="entry name" value="excise"/>
    <property type="match status" value="1"/>
</dbReference>
<dbReference type="Pfam" id="PF12728">
    <property type="entry name" value="HTH_17"/>
    <property type="match status" value="1"/>
</dbReference>
<protein>
    <recommendedName>
        <fullName evidence="1">Helix-turn-helix domain-containing protein</fullName>
    </recommendedName>
</protein>
<evidence type="ECO:0000313" key="2">
    <source>
        <dbReference type="EMBL" id="PKT72111.1"/>
    </source>
</evidence>
<reference evidence="2 3" key="1">
    <citation type="submission" date="2017-12" db="EMBL/GenBank/DDBJ databases">
        <title>Streptomyces populusis sp. nov., a novel endophytic actinobacterium isolated from stems of Populus adenopoda Maxim.</title>
        <authorList>
            <person name="Wang Z."/>
        </authorList>
    </citation>
    <scope>NUCLEOTIDE SEQUENCE [LARGE SCALE GENOMIC DNA]</scope>
    <source>
        <strain evidence="2 3">A249</strain>
    </source>
</reference>
<dbReference type="RefSeq" id="WP_103549983.1">
    <property type="nucleotide sequence ID" value="NZ_KZ626864.1"/>
</dbReference>
<proteinExistence type="predicted"/>
<accession>A0A2I0SQA0</accession>
<dbReference type="InterPro" id="IPR041657">
    <property type="entry name" value="HTH_17"/>
</dbReference>
<dbReference type="Proteomes" id="UP000236178">
    <property type="component" value="Unassembled WGS sequence"/>
</dbReference>
<feature type="domain" description="Helix-turn-helix" evidence="1">
    <location>
        <begin position="18"/>
        <end position="67"/>
    </location>
</feature>
<dbReference type="EMBL" id="PJOS01000025">
    <property type="protein sequence ID" value="PKT72111.1"/>
    <property type="molecule type" value="Genomic_DNA"/>
</dbReference>
<evidence type="ECO:0000313" key="3">
    <source>
        <dbReference type="Proteomes" id="UP000236178"/>
    </source>
</evidence>